<dbReference type="GO" id="GO:0051536">
    <property type="term" value="F:iron-sulfur cluster binding"/>
    <property type="evidence" value="ECO:0007669"/>
    <property type="project" value="UniProtKB-KW"/>
</dbReference>
<keyword evidence="2" id="KW-0949">S-adenosyl-L-methionine</keyword>
<feature type="domain" description="Radical SAM core" evidence="6">
    <location>
        <begin position="11"/>
        <end position="243"/>
    </location>
</feature>
<comment type="caution">
    <text evidence="7">The sequence shown here is derived from an EMBL/GenBank/DDBJ whole genome shotgun (WGS) entry which is preliminary data.</text>
</comment>
<dbReference type="CDD" id="cd01335">
    <property type="entry name" value="Radical_SAM"/>
    <property type="match status" value="1"/>
</dbReference>
<evidence type="ECO:0000313" key="8">
    <source>
        <dbReference type="Proteomes" id="UP000823868"/>
    </source>
</evidence>
<evidence type="ECO:0000313" key="7">
    <source>
        <dbReference type="EMBL" id="HIY21913.1"/>
    </source>
</evidence>
<dbReference type="InterPro" id="IPR058240">
    <property type="entry name" value="rSAM_sf"/>
</dbReference>
<gene>
    <name evidence="7" type="ORF">H9841_08450</name>
</gene>
<dbReference type="Proteomes" id="UP000823868">
    <property type="component" value="Unassembled WGS sequence"/>
</dbReference>
<dbReference type="PANTHER" id="PTHR43409:SF4">
    <property type="entry name" value="RADICAL SAM SUPERFAMILY PROTEIN"/>
    <property type="match status" value="1"/>
</dbReference>
<accession>A0A9D1Y9T0</accession>
<dbReference type="GO" id="GO:0003824">
    <property type="term" value="F:catalytic activity"/>
    <property type="evidence" value="ECO:0007669"/>
    <property type="project" value="InterPro"/>
</dbReference>
<dbReference type="EMBL" id="DXDX01000153">
    <property type="protein sequence ID" value="HIY21913.1"/>
    <property type="molecule type" value="Genomic_DNA"/>
</dbReference>
<keyword evidence="5" id="KW-0411">Iron-sulfur</keyword>
<evidence type="ECO:0000256" key="5">
    <source>
        <dbReference type="ARBA" id="ARBA00023014"/>
    </source>
</evidence>
<dbReference type="SUPFAM" id="SSF102114">
    <property type="entry name" value="Radical SAM enzymes"/>
    <property type="match status" value="1"/>
</dbReference>
<evidence type="ECO:0000259" key="6">
    <source>
        <dbReference type="PROSITE" id="PS51918"/>
    </source>
</evidence>
<sequence length="294" mass="33058">MRYEGTIYRPPGEWKSYLLQVTVGCSHNQCTFCGMYKDKRFHIRPLSDIFEDIALAKEYYGRMGRSVKRVFLCDGDAIIMPTEQLLSILAKLYETFPELERVTAYAGPRSTLVKTPEELRQLREAGLYRVYLGVETGDDQLLHAIKKGVDAKEMLEAGVRLREAGLDLWVMVLLGIAGPGEPSRRHIAATVEMMNAMKPRHLSALTYLPEPNTELGEQVERGEFQLITGREALLETRGLVAGLTVDPLHFTCDHASNYLPLKGSLPEEREKMLAAIDQALGDEALLRSEYGRAL</sequence>
<dbReference type="SFLD" id="SFLDG01082">
    <property type="entry name" value="B12-binding_domain_containing"/>
    <property type="match status" value="1"/>
</dbReference>
<dbReference type="InterPro" id="IPR007197">
    <property type="entry name" value="rSAM"/>
</dbReference>
<keyword evidence="3" id="KW-0479">Metal-binding</keyword>
<dbReference type="SFLD" id="SFLDS00029">
    <property type="entry name" value="Radical_SAM"/>
    <property type="match status" value="1"/>
</dbReference>
<proteinExistence type="predicted"/>
<dbReference type="AlphaFoldDB" id="A0A9D1Y9T0"/>
<dbReference type="InterPro" id="IPR006638">
    <property type="entry name" value="Elp3/MiaA/NifB-like_rSAM"/>
</dbReference>
<reference evidence="7" key="2">
    <citation type="submission" date="2021-04" db="EMBL/GenBank/DDBJ databases">
        <authorList>
            <person name="Gilroy R."/>
        </authorList>
    </citation>
    <scope>NUCLEOTIDE SEQUENCE</scope>
    <source>
        <strain evidence="7">ChiBcec16_6824</strain>
    </source>
</reference>
<protein>
    <submittedName>
        <fullName evidence="7">Radical SAM protein</fullName>
    </submittedName>
</protein>
<dbReference type="SMART" id="SM00729">
    <property type="entry name" value="Elp3"/>
    <property type="match status" value="1"/>
</dbReference>
<dbReference type="SFLD" id="SFLDG01095">
    <property type="entry name" value="Uncharacterised_Radical_SAM_Su"/>
    <property type="match status" value="1"/>
</dbReference>
<name>A0A9D1Y9T0_9FIRM</name>
<keyword evidence="4" id="KW-0408">Iron</keyword>
<organism evidence="7 8">
    <name type="scientific">Candidatus Flavonifractor merdigallinarum</name>
    <dbReference type="NCBI Taxonomy" id="2838589"/>
    <lineage>
        <taxon>Bacteria</taxon>
        <taxon>Bacillati</taxon>
        <taxon>Bacillota</taxon>
        <taxon>Clostridia</taxon>
        <taxon>Eubacteriales</taxon>
        <taxon>Oscillospiraceae</taxon>
        <taxon>Flavonifractor</taxon>
    </lineage>
</organism>
<evidence type="ECO:0000256" key="3">
    <source>
        <dbReference type="ARBA" id="ARBA00022723"/>
    </source>
</evidence>
<comment type="cofactor">
    <cofactor evidence="1">
        <name>[4Fe-4S] cluster</name>
        <dbReference type="ChEBI" id="CHEBI:49883"/>
    </cofactor>
</comment>
<evidence type="ECO:0000256" key="1">
    <source>
        <dbReference type="ARBA" id="ARBA00001966"/>
    </source>
</evidence>
<dbReference type="Gene3D" id="3.20.20.70">
    <property type="entry name" value="Aldolase class I"/>
    <property type="match status" value="1"/>
</dbReference>
<dbReference type="PROSITE" id="PS51918">
    <property type="entry name" value="RADICAL_SAM"/>
    <property type="match status" value="1"/>
</dbReference>
<dbReference type="InterPro" id="IPR051198">
    <property type="entry name" value="BchE-like"/>
</dbReference>
<dbReference type="PANTHER" id="PTHR43409">
    <property type="entry name" value="ANAEROBIC MAGNESIUM-PROTOPORPHYRIN IX MONOMETHYL ESTER CYCLASE-RELATED"/>
    <property type="match status" value="1"/>
</dbReference>
<reference evidence="7" key="1">
    <citation type="journal article" date="2021" name="PeerJ">
        <title>Extensive microbial diversity within the chicken gut microbiome revealed by metagenomics and culture.</title>
        <authorList>
            <person name="Gilroy R."/>
            <person name="Ravi A."/>
            <person name="Getino M."/>
            <person name="Pursley I."/>
            <person name="Horton D.L."/>
            <person name="Alikhan N.F."/>
            <person name="Baker D."/>
            <person name="Gharbi K."/>
            <person name="Hall N."/>
            <person name="Watson M."/>
            <person name="Adriaenssens E.M."/>
            <person name="Foster-Nyarko E."/>
            <person name="Jarju S."/>
            <person name="Secka A."/>
            <person name="Antonio M."/>
            <person name="Oren A."/>
            <person name="Chaudhuri R.R."/>
            <person name="La Ragione R."/>
            <person name="Hildebrand F."/>
            <person name="Pallen M.J."/>
        </authorList>
    </citation>
    <scope>NUCLEOTIDE SEQUENCE</scope>
    <source>
        <strain evidence="7">ChiBcec16_6824</strain>
    </source>
</reference>
<dbReference type="GO" id="GO:0046872">
    <property type="term" value="F:metal ion binding"/>
    <property type="evidence" value="ECO:0007669"/>
    <property type="project" value="UniProtKB-KW"/>
</dbReference>
<evidence type="ECO:0000256" key="4">
    <source>
        <dbReference type="ARBA" id="ARBA00023004"/>
    </source>
</evidence>
<evidence type="ECO:0000256" key="2">
    <source>
        <dbReference type="ARBA" id="ARBA00022691"/>
    </source>
</evidence>
<dbReference type="Pfam" id="PF04055">
    <property type="entry name" value="Radical_SAM"/>
    <property type="match status" value="1"/>
</dbReference>
<dbReference type="InterPro" id="IPR013785">
    <property type="entry name" value="Aldolase_TIM"/>
</dbReference>